<dbReference type="CDD" id="cd00092">
    <property type="entry name" value="HTH_CRP"/>
    <property type="match status" value="1"/>
</dbReference>
<dbReference type="Gene3D" id="2.60.120.10">
    <property type="entry name" value="Jelly Rolls"/>
    <property type="match status" value="1"/>
</dbReference>
<dbReference type="PANTHER" id="PTHR24567:SF75">
    <property type="entry name" value="FUMARATE AND NITRATE REDUCTION REGULATORY PROTEIN"/>
    <property type="match status" value="1"/>
</dbReference>
<evidence type="ECO:0000256" key="3">
    <source>
        <dbReference type="ARBA" id="ARBA00023163"/>
    </source>
</evidence>
<dbReference type="InterPro" id="IPR000595">
    <property type="entry name" value="cNMP-bd_dom"/>
</dbReference>
<keyword evidence="1" id="KW-0805">Transcription regulation</keyword>
<name>A0ABU0H6G4_9HYPH</name>
<dbReference type="EMBL" id="JAUSVO010000003">
    <property type="protein sequence ID" value="MDQ0437903.1"/>
    <property type="molecule type" value="Genomic_DNA"/>
</dbReference>
<dbReference type="CDD" id="cd00038">
    <property type="entry name" value="CAP_ED"/>
    <property type="match status" value="1"/>
</dbReference>
<evidence type="ECO:0000313" key="6">
    <source>
        <dbReference type="Proteomes" id="UP001241603"/>
    </source>
</evidence>
<evidence type="ECO:0000259" key="4">
    <source>
        <dbReference type="PROSITE" id="PS51063"/>
    </source>
</evidence>
<dbReference type="SUPFAM" id="SSF51206">
    <property type="entry name" value="cAMP-binding domain-like"/>
    <property type="match status" value="1"/>
</dbReference>
<dbReference type="PANTHER" id="PTHR24567">
    <property type="entry name" value="CRP FAMILY TRANSCRIPTIONAL REGULATORY PROTEIN"/>
    <property type="match status" value="1"/>
</dbReference>
<comment type="caution">
    <text evidence="5">The sequence shown here is derived from an EMBL/GenBank/DDBJ whole genome shotgun (WGS) entry which is preliminary data.</text>
</comment>
<organism evidence="5 6">
    <name type="scientific">Kaistia dalseonensis</name>
    <dbReference type="NCBI Taxonomy" id="410840"/>
    <lineage>
        <taxon>Bacteria</taxon>
        <taxon>Pseudomonadati</taxon>
        <taxon>Pseudomonadota</taxon>
        <taxon>Alphaproteobacteria</taxon>
        <taxon>Hyphomicrobiales</taxon>
        <taxon>Kaistiaceae</taxon>
        <taxon>Kaistia</taxon>
    </lineage>
</organism>
<dbReference type="Pfam" id="PF13545">
    <property type="entry name" value="HTH_Crp_2"/>
    <property type="match status" value="1"/>
</dbReference>
<dbReference type="InterPro" id="IPR012318">
    <property type="entry name" value="HTH_CRP"/>
</dbReference>
<protein>
    <submittedName>
        <fullName evidence="5">CRP/FNR family nitrogen fixation transcriptional regulator</fullName>
    </submittedName>
</protein>
<dbReference type="Pfam" id="PF00027">
    <property type="entry name" value="cNMP_binding"/>
    <property type="match status" value="1"/>
</dbReference>
<proteinExistence type="predicted"/>
<dbReference type="PRINTS" id="PR00034">
    <property type="entry name" value="HTHCRP"/>
</dbReference>
<keyword evidence="2" id="KW-0238">DNA-binding</keyword>
<dbReference type="PROSITE" id="PS51063">
    <property type="entry name" value="HTH_CRP_2"/>
    <property type="match status" value="1"/>
</dbReference>
<dbReference type="InterPro" id="IPR014710">
    <property type="entry name" value="RmlC-like_jellyroll"/>
</dbReference>
<evidence type="ECO:0000313" key="5">
    <source>
        <dbReference type="EMBL" id="MDQ0437903.1"/>
    </source>
</evidence>
<evidence type="ECO:0000256" key="1">
    <source>
        <dbReference type="ARBA" id="ARBA00023015"/>
    </source>
</evidence>
<keyword evidence="3" id="KW-0804">Transcription</keyword>
<keyword evidence="6" id="KW-1185">Reference proteome</keyword>
<dbReference type="InterPro" id="IPR050397">
    <property type="entry name" value="Env_Response_Regulators"/>
</dbReference>
<dbReference type="SUPFAM" id="SSF46785">
    <property type="entry name" value="Winged helix' DNA-binding domain"/>
    <property type="match status" value="1"/>
</dbReference>
<gene>
    <name evidence="5" type="ORF">QO014_002295</name>
</gene>
<evidence type="ECO:0000256" key="2">
    <source>
        <dbReference type="ARBA" id="ARBA00023125"/>
    </source>
</evidence>
<dbReference type="Gene3D" id="1.10.10.10">
    <property type="entry name" value="Winged helix-like DNA-binding domain superfamily/Winged helix DNA-binding domain"/>
    <property type="match status" value="1"/>
</dbReference>
<dbReference type="InterPro" id="IPR036388">
    <property type="entry name" value="WH-like_DNA-bd_sf"/>
</dbReference>
<dbReference type="Proteomes" id="UP001241603">
    <property type="component" value="Unassembled WGS sequence"/>
</dbReference>
<reference evidence="5 6" key="1">
    <citation type="submission" date="2023-07" db="EMBL/GenBank/DDBJ databases">
        <title>Genomic Encyclopedia of Type Strains, Phase IV (KMG-IV): sequencing the most valuable type-strain genomes for metagenomic binning, comparative biology and taxonomic classification.</title>
        <authorList>
            <person name="Goeker M."/>
        </authorList>
    </citation>
    <scope>NUCLEOTIDE SEQUENCE [LARGE SCALE GENOMIC DNA]</scope>
    <source>
        <strain evidence="5 6">B6-8</strain>
    </source>
</reference>
<dbReference type="SMART" id="SM00100">
    <property type="entry name" value="cNMP"/>
    <property type="match status" value="1"/>
</dbReference>
<dbReference type="RefSeq" id="WP_266348830.1">
    <property type="nucleotide sequence ID" value="NZ_JAPKNG010000003.1"/>
</dbReference>
<sequence length="234" mass="25886">MLMSNTQSLEAKRIPSAVDWVASRSLAGAGRRVEDVFEQLGIPVSFEKDGEICAESEPAEYIYKVVSGTVRSTKILDDGRRQIGAFYMAGDIFGLEPGDDYHFSAEAVTHAEVLAVKRSTAFAWASQDGDFARLLWNVTAQHLQRAQDHILLLGRKTALERVATFILEMADRLAKEGALELPMMRQDIADYLGLTIETVSRTMTHLESTHAISLNSSRQIALRSRSGLNRVNAC</sequence>
<feature type="domain" description="HTH crp-type" evidence="4">
    <location>
        <begin position="156"/>
        <end position="226"/>
    </location>
</feature>
<dbReference type="SMART" id="SM00419">
    <property type="entry name" value="HTH_CRP"/>
    <property type="match status" value="1"/>
</dbReference>
<dbReference type="InterPro" id="IPR036390">
    <property type="entry name" value="WH_DNA-bd_sf"/>
</dbReference>
<dbReference type="InterPro" id="IPR018490">
    <property type="entry name" value="cNMP-bd_dom_sf"/>
</dbReference>
<accession>A0ABU0H6G4</accession>